<evidence type="ECO:0000313" key="6">
    <source>
        <dbReference type="Proteomes" id="UP000051660"/>
    </source>
</evidence>
<dbReference type="SMART" id="SM00646">
    <property type="entry name" value="Ami_3"/>
    <property type="match status" value="1"/>
</dbReference>
<dbReference type="GO" id="GO:0008745">
    <property type="term" value="F:N-acetylmuramoyl-L-alanine amidase activity"/>
    <property type="evidence" value="ECO:0007669"/>
    <property type="project" value="UniProtKB-EC"/>
</dbReference>
<dbReference type="EMBL" id="LLYB01000082">
    <property type="protein sequence ID" value="KRR21089.1"/>
    <property type="molecule type" value="Genomic_DNA"/>
</dbReference>
<keyword evidence="3" id="KW-0378">Hydrolase</keyword>
<dbReference type="Proteomes" id="UP000051660">
    <property type="component" value="Unassembled WGS sequence"/>
</dbReference>
<evidence type="ECO:0000256" key="2">
    <source>
        <dbReference type="ARBA" id="ARBA00011901"/>
    </source>
</evidence>
<dbReference type="CDD" id="cd02696">
    <property type="entry name" value="MurNAc-LAA"/>
    <property type="match status" value="1"/>
</dbReference>
<evidence type="ECO:0000259" key="4">
    <source>
        <dbReference type="SMART" id="SM00646"/>
    </source>
</evidence>
<comment type="catalytic activity">
    <reaction evidence="1">
        <text>Hydrolyzes the link between N-acetylmuramoyl residues and L-amino acid residues in certain cell-wall glycopeptides.</text>
        <dbReference type="EC" id="3.5.1.28"/>
    </reaction>
</comment>
<dbReference type="EC" id="3.5.1.28" evidence="2"/>
<evidence type="ECO:0000256" key="3">
    <source>
        <dbReference type="ARBA" id="ARBA00022801"/>
    </source>
</evidence>
<organism evidence="5 6">
    <name type="scientific">Bradyrhizobium lablabi</name>
    <dbReference type="NCBI Taxonomy" id="722472"/>
    <lineage>
        <taxon>Bacteria</taxon>
        <taxon>Pseudomonadati</taxon>
        <taxon>Pseudomonadota</taxon>
        <taxon>Alphaproteobacteria</taxon>
        <taxon>Hyphomicrobiales</taxon>
        <taxon>Nitrobacteraceae</taxon>
        <taxon>Bradyrhizobium</taxon>
    </lineage>
</organism>
<feature type="domain" description="MurNAc-LAA" evidence="4">
    <location>
        <begin position="3"/>
        <end position="80"/>
    </location>
</feature>
<dbReference type="GO" id="GO:0009253">
    <property type="term" value="P:peptidoglycan catabolic process"/>
    <property type="evidence" value="ECO:0007669"/>
    <property type="project" value="InterPro"/>
</dbReference>
<sequence>MLYGAPKHKQLAQKMQDALLKIMNLKDRKIKERTDLAVLKFKGPAVLIELGFIAHDKDRDTMLNPQVREDVCQAIANVILAP</sequence>
<dbReference type="SUPFAM" id="SSF53187">
    <property type="entry name" value="Zn-dependent exopeptidases"/>
    <property type="match status" value="1"/>
</dbReference>
<evidence type="ECO:0000256" key="1">
    <source>
        <dbReference type="ARBA" id="ARBA00001561"/>
    </source>
</evidence>
<evidence type="ECO:0000313" key="5">
    <source>
        <dbReference type="EMBL" id="KRR21089.1"/>
    </source>
</evidence>
<dbReference type="Gene3D" id="3.40.630.40">
    <property type="entry name" value="Zn-dependent exopeptidases"/>
    <property type="match status" value="1"/>
</dbReference>
<comment type="caution">
    <text evidence="5">The sequence shown here is derived from an EMBL/GenBank/DDBJ whole genome shotgun (WGS) entry which is preliminary data.</text>
</comment>
<proteinExistence type="predicted"/>
<name>A0A0R3MME4_9BRAD</name>
<protein>
    <recommendedName>
        <fullName evidence="2">N-acetylmuramoyl-L-alanine amidase</fullName>
        <ecNumber evidence="2">3.5.1.28</ecNumber>
    </recommendedName>
</protein>
<reference evidence="5 6" key="1">
    <citation type="submission" date="2014-03" db="EMBL/GenBank/DDBJ databases">
        <title>Bradyrhizobium valentinum sp. nov., isolated from effective nodules of Lupinus mariae-josephae, a lupine endemic of basic-lime soils in Eastern Spain.</title>
        <authorList>
            <person name="Duran D."/>
            <person name="Rey L."/>
            <person name="Navarro A."/>
            <person name="Busquets A."/>
            <person name="Imperial J."/>
            <person name="Ruiz-Argueso T."/>
        </authorList>
    </citation>
    <scope>NUCLEOTIDE SEQUENCE [LARGE SCALE GENOMIC DNA]</scope>
    <source>
        <strain evidence="5 6">CCBAU 23086</strain>
    </source>
</reference>
<gene>
    <name evidence="5" type="ORF">CQ14_21650</name>
</gene>
<dbReference type="InterPro" id="IPR002508">
    <property type="entry name" value="MurNAc-LAA_cat"/>
</dbReference>
<dbReference type="Pfam" id="PF01520">
    <property type="entry name" value="Amidase_3"/>
    <property type="match status" value="1"/>
</dbReference>
<dbReference type="AlphaFoldDB" id="A0A0R3MME4"/>
<accession>A0A0R3MME4</accession>
<dbReference type="PANTHER" id="PTHR30404:SF0">
    <property type="entry name" value="N-ACETYLMURAMOYL-L-ALANINE AMIDASE AMIC"/>
    <property type="match status" value="1"/>
</dbReference>
<dbReference type="PANTHER" id="PTHR30404">
    <property type="entry name" value="N-ACETYLMURAMOYL-L-ALANINE AMIDASE"/>
    <property type="match status" value="1"/>
</dbReference>
<dbReference type="InterPro" id="IPR050695">
    <property type="entry name" value="N-acetylmuramoyl_amidase_3"/>
</dbReference>
<dbReference type="GO" id="GO:0030288">
    <property type="term" value="C:outer membrane-bounded periplasmic space"/>
    <property type="evidence" value="ECO:0007669"/>
    <property type="project" value="TreeGrafter"/>
</dbReference>